<dbReference type="Gene3D" id="2.40.420.20">
    <property type="match status" value="1"/>
</dbReference>
<dbReference type="Pfam" id="PF25990">
    <property type="entry name" value="Beta-barrel_YknX"/>
    <property type="match status" value="1"/>
</dbReference>
<dbReference type="Proteomes" id="UP000822142">
    <property type="component" value="Unassembled WGS sequence"/>
</dbReference>
<organism evidence="4 5">
    <name type="scientific">Blautia hansenii</name>
    <name type="common">Ruminococcus hansenii</name>
    <dbReference type="NCBI Taxonomy" id="1322"/>
    <lineage>
        <taxon>Bacteria</taxon>
        <taxon>Bacillati</taxon>
        <taxon>Bacillota</taxon>
        <taxon>Clostridia</taxon>
        <taxon>Lachnospirales</taxon>
        <taxon>Lachnospiraceae</taxon>
        <taxon>Blautia</taxon>
    </lineage>
</organism>
<dbReference type="RefSeq" id="WP_226853580.1">
    <property type="nucleotide sequence ID" value="NZ_JAJBOG010000008.1"/>
</dbReference>
<proteinExistence type="predicted"/>
<dbReference type="PANTHER" id="PTHR30469">
    <property type="entry name" value="MULTIDRUG RESISTANCE PROTEIN MDTA"/>
    <property type="match status" value="1"/>
</dbReference>
<keyword evidence="5" id="KW-1185">Reference proteome</keyword>
<gene>
    <name evidence="4" type="ORF">G5A70_08830</name>
</gene>
<dbReference type="Gene3D" id="2.40.30.170">
    <property type="match status" value="1"/>
</dbReference>
<evidence type="ECO:0000259" key="2">
    <source>
        <dbReference type="Pfam" id="PF25975"/>
    </source>
</evidence>
<reference evidence="4 5" key="1">
    <citation type="journal article" date="2020" name="Cell Host Microbe">
        <title>Functional and Genomic Variation between Human-Derived Isolates of Lachnospiraceae Reveals Inter- and Intra-Species Diversity.</title>
        <authorList>
            <person name="Sorbara M.T."/>
            <person name="Littmann E.R."/>
            <person name="Fontana E."/>
            <person name="Moody T.U."/>
            <person name="Kohout C.E."/>
            <person name="Gjonbalaj M."/>
            <person name="Eaton V."/>
            <person name="Seok R."/>
            <person name="Leiner I.M."/>
            <person name="Pamer E.G."/>
        </authorList>
    </citation>
    <scope>NUCLEOTIDE SEQUENCE [LARGE SCALE GENOMIC DNA]</scope>
    <source>
        <strain evidence="4 5">MSK.15.26</strain>
    </source>
</reference>
<feature type="compositionally biased region" description="Low complexity" evidence="1">
    <location>
        <begin position="550"/>
        <end position="592"/>
    </location>
</feature>
<feature type="region of interest" description="Disordered" evidence="1">
    <location>
        <begin position="383"/>
        <end position="408"/>
    </location>
</feature>
<dbReference type="EMBL" id="JAAITA010000009">
    <property type="protein sequence ID" value="NSJ86268.1"/>
    <property type="molecule type" value="Genomic_DNA"/>
</dbReference>
<comment type="caution">
    <text evidence="4">The sequence shown here is derived from an EMBL/GenBank/DDBJ whole genome shotgun (WGS) entry which is preliminary data.</text>
</comment>
<feature type="region of interest" description="Disordered" evidence="1">
    <location>
        <begin position="709"/>
        <end position="792"/>
    </location>
</feature>
<dbReference type="PANTHER" id="PTHR30469:SF33">
    <property type="entry name" value="SLR1207 PROTEIN"/>
    <property type="match status" value="1"/>
</dbReference>
<feature type="domain" description="YknX-like beta-barrel" evidence="3">
    <location>
        <begin position="608"/>
        <end position="679"/>
    </location>
</feature>
<evidence type="ECO:0000256" key="1">
    <source>
        <dbReference type="SAM" id="MobiDB-lite"/>
    </source>
</evidence>
<protein>
    <submittedName>
        <fullName evidence="4">Biotin/lipoyl-binding protein</fullName>
    </submittedName>
</protein>
<feature type="region of interest" description="Disordered" evidence="1">
    <location>
        <begin position="520"/>
        <end position="592"/>
    </location>
</feature>
<dbReference type="Pfam" id="PF25975">
    <property type="entry name" value="CzcB_C"/>
    <property type="match status" value="1"/>
</dbReference>
<feature type="compositionally biased region" description="Polar residues" evidence="1">
    <location>
        <begin position="717"/>
        <end position="726"/>
    </location>
</feature>
<feature type="compositionally biased region" description="Low complexity" evidence="1">
    <location>
        <begin position="752"/>
        <end position="762"/>
    </location>
</feature>
<feature type="compositionally biased region" description="Basic and acidic residues" evidence="1">
    <location>
        <begin position="526"/>
        <end position="540"/>
    </location>
</feature>
<name>A0ABX2I734_BLAHA</name>
<accession>A0ABX2I734</accession>
<feature type="region of interest" description="Disordered" evidence="1">
    <location>
        <begin position="338"/>
        <end position="357"/>
    </location>
</feature>
<dbReference type="InterPro" id="IPR058649">
    <property type="entry name" value="CzcB_C"/>
</dbReference>
<feature type="domain" description="CzcB-like C-terminal circularly permuted SH3-like" evidence="2">
    <location>
        <begin position="690"/>
        <end position="744"/>
    </location>
</feature>
<dbReference type="Gene3D" id="2.40.50.100">
    <property type="match status" value="2"/>
</dbReference>
<evidence type="ECO:0000313" key="4">
    <source>
        <dbReference type="EMBL" id="NSJ86268.1"/>
    </source>
</evidence>
<evidence type="ECO:0000313" key="5">
    <source>
        <dbReference type="Proteomes" id="UP000822142"/>
    </source>
</evidence>
<evidence type="ECO:0000259" key="3">
    <source>
        <dbReference type="Pfam" id="PF25990"/>
    </source>
</evidence>
<feature type="compositionally biased region" description="Gly residues" evidence="1">
    <location>
        <begin position="763"/>
        <end position="792"/>
    </location>
</feature>
<sequence>MKKGMSVWKGMSGKKKTAVAIVSLAGICILGTGVFWARNKMSKGQPVGNASVQEASAASGDIANTITGTGSLEADDSDTVKIPSGITIKEVKVESGDAVSKGDVLAVVEETSVLGAMEEVQEQIEETEEDMNECKSDTETQEVTAKVSGRIKKIYVQESSDVAQSMVDNGALMLLSLDGKMAADFTGVSGVAAGDTVTVTLSDGTVKEGSVESVSGADCTVTFSDDGVAVDDTVTAAKADGTKIGTGKAYIHEQLEITGTGGTVSSVSAAENQEVSAGDTLLTVNTGEKSVKYRQLAAKREALTQSLQKLVIISQTGTITADIDGTVGSVNVSAGSAVQSSSAVSSGTTSSGSSAAKASNMSYTSSASGASFLLLSSASETAAGKETALDNDAEQQEDTQSDTENQEQQTDICLQFAIGEGTESTAGLLALATPQTDGVPQTEANSSDGAYTGSIVWNPQADTFEGGTEYQAQITLTAGEGYCFGADSVSKLQVGILSGLTVSEDAKTLEFCVTFPVTAETTPQETQKEQNESGQDENKKQVSGSDGETVEASAKAAAVTGTSTGTAAAADTETTAQQTSSSDSTEDTSSYSTDVTAFTLASNDSMILSVSVDELDINSVSKDQEAEVTLDALEDSSFTGTVTKVGGSSQSSGNGVAKYTVEITIPKDAQMKEGMNASAVITVEEKKDVVTIPVNALQEKGDKTFVYTKKDDEGNLSGEQEVSTGLSDGDKVEITDGLSEGDTVYYQKTGNTQGTDSGQTPQQGGGPGNMEQPSGGGMGEMPSGGGPAPGGN</sequence>
<dbReference type="InterPro" id="IPR058636">
    <property type="entry name" value="Beta-barrel_YknX"/>
</dbReference>
<feature type="compositionally biased region" description="Acidic residues" evidence="1">
    <location>
        <begin position="389"/>
        <end position="405"/>
    </location>
</feature>